<reference evidence="2 3" key="1">
    <citation type="submission" date="2015-11" db="EMBL/GenBank/DDBJ databases">
        <title>Expanding the genomic diversity of Burkholderia species for the development of highly accurate diagnostics.</title>
        <authorList>
            <person name="Sahl J."/>
            <person name="Keim P."/>
            <person name="Wagner D."/>
        </authorList>
    </citation>
    <scope>NUCLEOTIDE SEQUENCE [LARGE SCALE GENOMIC DNA]</scope>
    <source>
        <strain evidence="2 3">MSMB1808WGS</strain>
    </source>
</reference>
<feature type="region of interest" description="Disordered" evidence="1">
    <location>
        <begin position="16"/>
        <end position="56"/>
    </location>
</feature>
<sequence length="91" mass="9910">MTVVVLVVAGGVSRWSRARSPRSSTAPLRSRKRSTSGTGTACTWPNWRSRRPQLPPQERDVQIAALRQRLFTKPGDALRAASLDRGAAAAQ</sequence>
<gene>
    <name evidence="2" type="ORF">WJ96_15870</name>
</gene>
<keyword evidence="3" id="KW-1185">Reference proteome</keyword>
<name>A0AAW3MRL4_9BURK</name>
<dbReference type="AlphaFoldDB" id="A0AAW3MRL4"/>
<protein>
    <submittedName>
        <fullName evidence="2">Uncharacterized protein</fullName>
    </submittedName>
</protein>
<dbReference type="SUPFAM" id="SSF158855">
    <property type="entry name" value="Lipase chaperone-like"/>
    <property type="match status" value="1"/>
</dbReference>
<accession>A0AAW3MRL4</accession>
<dbReference type="EMBL" id="LPBJ01000081">
    <property type="protein sequence ID" value="KVP92684.1"/>
    <property type="molecule type" value="Genomic_DNA"/>
</dbReference>
<evidence type="ECO:0000313" key="3">
    <source>
        <dbReference type="Proteomes" id="UP000056453"/>
    </source>
</evidence>
<evidence type="ECO:0000256" key="1">
    <source>
        <dbReference type="SAM" id="MobiDB-lite"/>
    </source>
</evidence>
<proteinExistence type="predicted"/>
<comment type="caution">
    <text evidence="2">The sequence shown here is derived from an EMBL/GenBank/DDBJ whole genome shotgun (WGS) entry which is preliminary data.</text>
</comment>
<dbReference type="Proteomes" id="UP000056453">
    <property type="component" value="Unassembled WGS sequence"/>
</dbReference>
<organism evidence="2 3">
    <name type="scientific">Burkholderia ubonensis</name>
    <dbReference type="NCBI Taxonomy" id="101571"/>
    <lineage>
        <taxon>Bacteria</taxon>
        <taxon>Pseudomonadati</taxon>
        <taxon>Pseudomonadota</taxon>
        <taxon>Betaproteobacteria</taxon>
        <taxon>Burkholderiales</taxon>
        <taxon>Burkholderiaceae</taxon>
        <taxon>Burkholderia</taxon>
        <taxon>Burkholderia cepacia complex</taxon>
    </lineage>
</organism>
<evidence type="ECO:0000313" key="2">
    <source>
        <dbReference type="EMBL" id="KVP92684.1"/>
    </source>
</evidence>
<dbReference type="RefSeq" id="WP_059955911.1">
    <property type="nucleotide sequence ID" value="NZ_LPBJ01000081.1"/>
</dbReference>